<dbReference type="Pfam" id="PF00400">
    <property type="entry name" value="WD40"/>
    <property type="match status" value="3"/>
</dbReference>
<feature type="region of interest" description="Disordered" evidence="6">
    <location>
        <begin position="402"/>
        <end position="442"/>
    </location>
</feature>
<feature type="compositionally biased region" description="Polar residues" evidence="6">
    <location>
        <begin position="1062"/>
        <end position="1089"/>
    </location>
</feature>
<feature type="compositionally biased region" description="Acidic residues" evidence="6">
    <location>
        <begin position="211"/>
        <end position="220"/>
    </location>
</feature>
<dbReference type="PANTHER" id="PTHR43270">
    <property type="entry name" value="BETA-ALA-HIS DIPEPTIDASE"/>
    <property type="match status" value="1"/>
</dbReference>
<dbReference type="Gene3D" id="3.40.630.10">
    <property type="entry name" value="Zn peptidases"/>
    <property type="match status" value="1"/>
</dbReference>
<dbReference type="GO" id="GO:0046872">
    <property type="term" value="F:metal ion binding"/>
    <property type="evidence" value="ECO:0007669"/>
    <property type="project" value="UniProtKB-KW"/>
</dbReference>
<dbReference type="InterPro" id="IPR001261">
    <property type="entry name" value="ArgE/DapE_CS"/>
</dbReference>
<dbReference type="InterPro" id="IPR011047">
    <property type="entry name" value="Quinoprotein_ADH-like_sf"/>
</dbReference>
<feature type="compositionally biased region" description="Basic and acidic residues" evidence="6">
    <location>
        <begin position="84"/>
        <end position="101"/>
    </location>
</feature>
<dbReference type="PROSITE" id="PS50082">
    <property type="entry name" value="WD_REPEATS_2"/>
    <property type="match status" value="2"/>
</dbReference>
<evidence type="ECO:0000256" key="6">
    <source>
        <dbReference type="SAM" id="MobiDB-lite"/>
    </source>
</evidence>
<feature type="repeat" description="WD" evidence="5">
    <location>
        <begin position="483"/>
        <end position="501"/>
    </location>
</feature>
<dbReference type="Pfam" id="PF01546">
    <property type="entry name" value="Peptidase_M20"/>
    <property type="match status" value="1"/>
</dbReference>
<evidence type="ECO:0000256" key="5">
    <source>
        <dbReference type="PROSITE-ProRule" id="PRU00221"/>
    </source>
</evidence>
<dbReference type="InterPro" id="IPR051458">
    <property type="entry name" value="Cyt/Met_Dipeptidase"/>
</dbReference>
<keyword evidence="4" id="KW-0378">Hydrolase</keyword>
<dbReference type="SMART" id="SM00320">
    <property type="entry name" value="WD40"/>
    <property type="match status" value="6"/>
</dbReference>
<name>A0A5M9J7G6_MONFR</name>
<dbReference type="VEuPathDB" id="FungiDB:MFRU_006g00250"/>
<dbReference type="GO" id="GO:0008233">
    <property type="term" value="F:peptidase activity"/>
    <property type="evidence" value="ECO:0007669"/>
    <property type="project" value="UniProtKB-KW"/>
</dbReference>
<feature type="compositionally biased region" description="Gly residues" evidence="6">
    <location>
        <begin position="1"/>
        <end position="21"/>
    </location>
</feature>
<dbReference type="SUPFAM" id="SSF53187">
    <property type="entry name" value="Zn-dependent exopeptidases"/>
    <property type="match status" value="1"/>
</dbReference>
<dbReference type="Gene3D" id="2.130.10.10">
    <property type="entry name" value="YVTN repeat-like/Quinoprotein amine dehydrogenase"/>
    <property type="match status" value="2"/>
</dbReference>
<feature type="compositionally biased region" description="Polar residues" evidence="6">
    <location>
        <begin position="258"/>
        <end position="268"/>
    </location>
</feature>
<dbReference type="Proteomes" id="UP000322873">
    <property type="component" value="Unassembled WGS sequence"/>
</dbReference>
<keyword evidence="5" id="KW-0853">WD repeat</keyword>
<comment type="similarity">
    <text evidence="1">Belongs to the peptidase M20A family.</text>
</comment>
<dbReference type="Gene3D" id="3.30.70.360">
    <property type="match status" value="1"/>
</dbReference>
<feature type="compositionally biased region" description="Basic and acidic residues" evidence="6">
    <location>
        <begin position="22"/>
        <end position="36"/>
    </location>
</feature>
<dbReference type="InterPro" id="IPR002933">
    <property type="entry name" value="Peptidase_M20"/>
</dbReference>
<evidence type="ECO:0000256" key="1">
    <source>
        <dbReference type="ARBA" id="ARBA00006247"/>
    </source>
</evidence>
<organism evidence="7 8">
    <name type="scientific">Monilinia fructicola</name>
    <name type="common">Brown rot fungus</name>
    <name type="synonym">Ciboria fructicola</name>
    <dbReference type="NCBI Taxonomy" id="38448"/>
    <lineage>
        <taxon>Eukaryota</taxon>
        <taxon>Fungi</taxon>
        <taxon>Dikarya</taxon>
        <taxon>Ascomycota</taxon>
        <taxon>Pezizomycotina</taxon>
        <taxon>Leotiomycetes</taxon>
        <taxon>Helotiales</taxon>
        <taxon>Sclerotiniaceae</taxon>
        <taxon>Monilinia</taxon>
    </lineage>
</organism>
<protein>
    <submittedName>
        <fullName evidence="7">Uncharacterized protein</fullName>
    </submittedName>
</protein>
<dbReference type="SUPFAM" id="SSF50998">
    <property type="entry name" value="Quinoprotein alcohol dehydrogenase-like"/>
    <property type="match status" value="1"/>
</dbReference>
<reference evidence="7 8" key="1">
    <citation type="submission" date="2019-06" db="EMBL/GenBank/DDBJ databases">
        <title>Genome Sequence of the Brown Rot Fungal Pathogen Monilinia fructicola.</title>
        <authorList>
            <person name="De Miccolis Angelini R.M."/>
            <person name="Landi L."/>
            <person name="Abate D."/>
            <person name="Pollastro S."/>
            <person name="Romanazzi G."/>
            <person name="Faretra F."/>
        </authorList>
    </citation>
    <scope>NUCLEOTIDE SEQUENCE [LARGE SCALE GENOMIC DNA]</scope>
    <source>
        <strain evidence="7 8">Mfrc123</strain>
    </source>
</reference>
<feature type="region of interest" description="Disordered" evidence="6">
    <location>
        <begin position="71"/>
        <end position="101"/>
    </location>
</feature>
<feature type="region of interest" description="Disordered" evidence="6">
    <location>
        <begin position="192"/>
        <end position="281"/>
    </location>
</feature>
<evidence type="ECO:0000256" key="2">
    <source>
        <dbReference type="ARBA" id="ARBA00022670"/>
    </source>
</evidence>
<dbReference type="InterPro" id="IPR001680">
    <property type="entry name" value="WD40_rpt"/>
</dbReference>
<evidence type="ECO:0000313" key="7">
    <source>
        <dbReference type="EMBL" id="KAA8565444.1"/>
    </source>
</evidence>
<gene>
    <name evidence="7" type="ORF">EYC84_009304</name>
</gene>
<dbReference type="PROSITE" id="PS00758">
    <property type="entry name" value="ARGE_DAPE_CPG2_1"/>
    <property type="match status" value="1"/>
</dbReference>
<feature type="region of interest" description="Disordered" evidence="6">
    <location>
        <begin position="1"/>
        <end position="55"/>
    </location>
</feature>
<dbReference type="GO" id="GO:0006751">
    <property type="term" value="P:glutathione catabolic process"/>
    <property type="evidence" value="ECO:0007669"/>
    <property type="project" value="TreeGrafter"/>
</dbReference>
<proteinExistence type="inferred from homology"/>
<evidence type="ECO:0000256" key="3">
    <source>
        <dbReference type="ARBA" id="ARBA00022723"/>
    </source>
</evidence>
<evidence type="ECO:0000256" key="4">
    <source>
        <dbReference type="ARBA" id="ARBA00022801"/>
    </source>
</evidence>
<dbReference type="PANTHER" id="PTHR43270:SF8">
    <property type="entry name" value="DI- AND TRIPEPTIDASE DUG2-RELATED"/>
    <property type="match status" value="1"/>
</dbReference>
<keyword evidence="3" id="KW-0479">Metal-binding</keyword>
<dbReference type="InterPro" id="IPR015943">
    <property type="entry name" value="WD40/YVTN_repeat-like_dom_sf"/>
</dbReference>
<comment type="caution">
    <text evidence="7">The sequence shown here is derived from an EMBL/GenBank/DDBJ whole genome shotgun (WGS) entry which is preliminary data.</text>
</comment>
<sequence length="1174" mass="130318">MGGSSGRGEGIYWDGGEGLGSEGREELRGKRERETVTVRGTDTETETEIETEEEISFASLQLNQKYSIEGIPTNSTENRSNLLLRERERQRERETEREQAKDTTFIEGSLSFPDLEARTDHDLNRFGELQVAFEKWNCCARMDLMRENLRGRGVGDGEKEREGRVRIVGDDAGVCVGVGGGVGIGGGIGVGIDDGNDDVVDVDGFGGEERDVVDDEDEDQDGRQSQGTIEIWEKGDESESESEGESHVSTDDDIDQMDSFSQDPSLRTSSEDDLDPSRPQLLHHLQNDSSILALAVGSKYIYAGTQDGEIVVWSLTSFELVSRIQAHTRSVLSLFLSADGKLLFSSAGDAIVNAWCPTTLVRKYHIYSTYDVGDVFSVAYSPQFETVYLGAQNTSIQWVSLRDSATRPTPNPDRHPDRRNHRFFDSVQHGGTSTPRPRQVSRAAADQGDVLEIDKAHMKQYAHFGYVYCMLMVRGVSRQVDADEDMLISGGGDGTIKLWKLCEDQDEGIREIESLGEDDAESVLSLAVDGSFLYSSKLEGVIELWDLDTRQKLRVLRANRGDVMTLQMGWGYLWSGGSTGHARKYSTVQYGQYKNSNFSQKYQCVKRWKAHQGRILASAVTTHHGQQLYITGANDCSVSIWDVTGCDTGSYPKRETLQDDQLIKSLQDFVAFKTISARPDHAEDCRRGATFLRTLFKKHGAVTEMLTTEAHHNPIVYAKFKGNPETAGKRKKILFYGHYDVVPADDKQKKWIIDPFQMKGVNGYLYGRGVSDNKGPIMAALYGVVDLVHEKALDADITFLIEGEEESGSRGFKDAVRKYKDFIGDIDYIILANSYWLDDEVPCLTYGLRGVLHATVKVNSKHPDVHSGVDGSFMMDEPLFDLTAILAKLKGLHNRIQIPGFYDEILPLTPAEEARYDDIVSTLLRRNPELGPADNLKQSIMARWREPNLTVHRYKVSGPDGSLVSSHASAAISLRLVPNQEVDDVIKSLTKFLQDAFVKLDTHNHLTITIDNQADAWLGDPENEIFRTLEEAIMEVWGPITDHTRRSSVQGPKYVEKEKENQPTSPISASPSLKPTPATTTSLTGGSDHTSLAATAVDLANLDLKDEVDEKSGGESGGANGREGLNVFDSWKKEFGAPAAHLPCGQASDSAHLDNERIRLNNLYNCRLIFRKGV</sequence>
<dbReference type="EMBL" id="VICG01000013">
    <property type="protein sequence ID" value="KAA8565444.1"/>
    <property type="molecule type" value="Genomic_DNA"/>
</dbReference>
<keyword evidence="8" id="KW-1185">Reference proteome</keyword>
<dbReference type="GO" id="GO:0006508">
    <property type="term" value="P:proteolysis"/>
    <property type="evidence" value="ECO:0007669"/>
    <property type="project" value="UniProtKB-KW"/>
</dbReference>
<accession>A0A5M9J7G6</accession>
<dbReference type="PROSITE" id="PS50294">
    <property type="entry name" value="WD_REPEATS_REGION"/>
    <property type="match status" value="1"/>
</dbReference>
<evidence type="ECO:0000313" key="8">
    <source>
        <dbReference type="Proteomes" id="UP000322873"/>
    </source>
</evidence>
<feature type="repeat" description="WD" evidence="5">
    <location>
        <begin position="324"/>
        <end position="355"/>
    </location>
</feature>
<feature type="region of interest" description="Disordered" evidence="6">
    <location>
        <begin position="1044"/>
        <end position="1089"/>
    </location>
</feature>
<feature type="compositionally biased region" description="Acidic residues" evidence="6">
    <location>
        <begin position="43"/>
        <end position="55"/>
    </location>
</feature>
<keyword evidence="2" id="KW-0645">Protease</keyword>
<dbReference type="AlphaFoldDB" id="A0A5M9J7G6"/>